<organism evidence="1 2">
    <name type="scientific">Psophocarpus tetragonolobus</name>
    <name type="common">Winged bean</name>
    <name type="synonym">Dolichos tetragonolobus</name>
    <dbReference type="NCBI Taxonomy" id="3891"/>
    <lineage>
        <taxon>Eukaryota</taxon>
        <taxon>Viridiplantae</taxon>
        <taxon>Streptophyta</taxon>
        <taxon>Embryophyta</taxon>
        <taxon>Tracheophyta</taxon>
        <taxon>Spermatophyta</taxon>
        <taxon>Magnoliopsida</taxon>
        <taxon>eudicotyledons</taxon>
        <taxon>Gunneridae</taxon>
        <taxon>Pentapetalae</taxon>
        <taxon>rosids</taxon>
        <taxon>fabids</taxon>
        <taxon>Fabales</taxon>
        <taxon>Fabaceae</taxon>
        <taxon>Papilionoideae</taxon>
        <taxon>50 kb inversion clade</taxon>
        <taxon>NPAAA clade</taxon>
        <taxon>indigoferoid/millettioid clade</taxon>
        <taxon>Phaseoleae</taxon>
        <taxon>Psophocarpus</taxon>
    </lineage>
</organism>
<proteinExistence type="predicted"/>
<comment type="caution">
    <text evidence="1">The sequence shown here is derived from an EMBL/GenBank/DDBJ whole genome shotgun (WGS) entry which is preliminary data.</text>
</comment>
<dbReference type="AlphaFoldDB" id="A0AAN9SHI0"/>
<protein>
    <submittedName>
        <fullName evidence="1">Uncharacterized protein</fullName>
    </submittedName>
</protein>
<dbReference type="Proteomes" id="UP001386955">
    <property type="component" value="Unassembled WGS sequence"/>
</dbReference>
<gene>
    <name evidence="1" type="ORF">VNO78_14851</name>
</gene>
<keyword evidence="2" id="KW-1185">Reference proteome</keyword>
<accession>A0AAN9SHI0</accession>
<evidence type="ECO:0000313" key="1">
    <source>
        <dbReference type="EMBL" id="KAK7394328.1"/>
    </source>
</evidence>
<name>A0AAN9SHI0_PSOTE</name>
<dbReference type="EMBL" id="JAYMYS010000004">
    <property type="protein sequence ID" value="KAK7394328.1"/>
    <property type="molecule type" value="Genomic_DNA"/>
</dbReference>
<evidence type="ECO:0000313" key="2">
    <source>
        <dbReference type="Proteomes" id="UP001386955"/>
    </source>
</evidence>
<reference evidence="1 2" key="1">
    <citation type="submission" date="2024-01" db="EMBL/GenBank/DDBJ databases">
        <title>The genomes of 5 underutilized Papilionoideae crops provide insights into root nodulation and disease resistanc.</title>
        <authorList>
            <person name="Jiang F."/>
        </authorList>
    </citation>
    <scope>NUCLEOTIDE SEQUENCE [LARGE SCALE GENOMIC DNA]</scope>
    <source>
        <strain evidence="1">DUOXIRENSHENG_FW03</strain>
        <tissue evidence="1">Leaves</tissue>
    </source>
</reference>
<sequence>MNLYWLCSEISCECVNNDLNLPSLVLFSLSRDRLRSVPKEGEMVLHSIIGHSLYKVEHQWNTTLPNKNRR</sequence>